<sequence length="1120" mass="128391">MSLHAWEWEDEDRASMGPMSSMASFYQSGSECDMEEYLQVKAQAQESDSEHPCSSESSYGPASTFNSDVPQVVPCKFIISLAFPVNTGYKGKYTILMEKYRKHPKMDKPAAKVRRYYHIEYFLLPDDAEPKKVDMVVFPMVAKVFLDSGVKTVRPWHEGDKVWVSWTQTFNINVTKELLKKINCHKITLKVWDTKDKVSRKVRYYRLKNTGYSEDTGSFGKSEEVKNLVLNQRRLSAQAPHIKEEWNQEDAREKAGKHIKSLHDSHPAESETFPKISEEYEKIPRMEDLATVRWSISRETALSLGAASGMEMKELTERSSFSSLTNMLEKQKFQIKQKDSEGRKKSQKKRKKSRAEEETDPKVEGNWKHGTFSTELVVMPLLAGWQTVVSRGRGKSASILDCFLTLKTEVPIMTEEQKQDLNPLTIKIKCVSCLPSQPVPLHELERLCIPVYCKYQFFKTPVHRTEGRPHGIHIHFQDINVIFLGAMQPSDLREYLEGPPMVVQVHDRDRKLEEYFRKPTLFGDDPLDAYLNLQSLISPEETESNPFESHNKIWDPYGVAQVSFADLLLGHKYLNLVVPIHSCEPKPTHRGQNGRSRKVVGFRVPTDGFQHNPMPMGNYLEANSVLKLRVDIAVPLRARAEAPDPEFTGTQFGRIVFVFDSKKISLLHDLLQDITMINAKALDLEAYPIRDIQQILSAFKMRVKIQERQDLDVLTGFHLLDGKIHLLILEGLADQGLKRLWDSHQSRVTKAEQGSSKVLYNSALRFHHRLYADLETILYQVHLFKPLSQLMKCSALCIRNSVLQKAFQALTRIYSICHHCTKLREVITRDLLPSSTMVKDLSQELGLPISQDDLTDGKVMVLPSQPAPCLERFLSRKSTLAYEIQAHRDKYLQGRNTMVLTDKGREPSLIQKNITGAYQVSKKPSKSVVKVIRISAPAKDAVYNYSIQTLNSTGLAKKELYREMAKEPQKRFTYSQKYLSAMVEPQDSEEEEKKAKKKSRQAWLTANRFQLTGLHRSPESNRHPRLPPTGTIAELNEEWRENAQFANVLDRERWSWDRRQQDFDLYKKPPLFFELPPPPAPRPATGNSDLCKVEPPDAACSQDFCCFASLAFLFYLKLGS</sequence>
<feature type="compositionally biased region" description="Basic and acidic residues" evidence="1">
    <location>
        <begin position="250"/>
        <end position="269"/>
    </location>
</feature>
<dbReference type="KEGG" id="nsu:110585115"/>
<dbReference type="RefSeq" id="XP_044768627.1">
    <property type="nucleotide sequence ID" value="XM_044912692.1"/>
</dbReference>
<gene>
    <name evidence="4" type="primary">CFAP92</name>
</gene>
<evidence type="ECO:0000313" key="3">
    <source>
        <dbReference type="Proteomes" id="UP000248481"/>
    </source>
</evidence>
<reference evidence="4" key="1">
    <citation type="submission" date="2025-08" db="UniProtKB">
        <authorList>
            <consortium name="RefSeq"/>
        </authorList>
    </citation>
    <scope>IDENTIFICATION</scope>
    <source>
        <tissue evidence="4">Blood</tissue>
    </source>
</reference>
<protein>
    <submittedName>
        <fullName evidence="4">Uncharacterized protein KIAA1257 homolog</fullName>
    </submittedName>
</protein>
<dbReference type="PANTHER" id="PTHR33667">
    <property type="entry name" value="SI:DKEY-57N24.6"/>
    <property type="match status" value="1"/>
</dbReference>
<name>A0A8M1M4D6_NEOSC</name>
<organism evidence="3 4">
    <name type="scientific">Neomonachus schauinslandi</name>
    <name type="common">Hawaiian monk seal</name>
    <name type="synonym">Monachus schauinslandi</name>
    <dbReference type="NCBI Taxonomy" id="29088"/>
    <lineage>
        <taxon>Eukaryota</taxon>
        <taxon>Metazoa</taxon>
        <taxon>Chordata</taxon>
        <taxon>Craniata</taxon>
        <taxon>Vertebrata</taxon>
        <taxon>Euteleostomi</taxon>
        <taxon>Mammalia</taxon>
        <taxon>Eutheria</taxon>
        <taxon>Laurasiatheria</taxon>
        <taxon>Carnivora</taxon>
        <taxon>Caniformia</taxon>
        <taxon>Pinnipedia</taxon>
        <taxon>Phocidae</taxon>
        <taxon>Monachinae</taxon>
        <taxon>Monachini</taxon>
        <taxon>Neomonachus</taxon>
    </lineage>
</organism>
<feature type="domain" description="DUF4550" evidence="2">
    <location>
        <begin position="115"/>
        <end position="209"/>
    </location>
</feature>
<evidence type="ECO:0000313" key="4">
    <source>
        <dbReference type="RefSeq" id="XP_044768627.1"/>
    </source>
</evidence>
<evidence type="ECO:0000256" key="1">
    <source>
        <dbReference type="SAM" id="MobiDB-lite"/>
    </source>
</evidence>
<dbReference type="PANTHER" id="PTHR33667:SF7">
    <property type="entry name" value="RIKEN CDNA 1810020O05 GENE"/>
    <property type="match status" value="1"/>
</dbReference>
<dbReference type="GeneID" id="110585115"/>
<feature type="compositionally biased region" description="Basic and acidic residues" evidence="1">
    <location>
        <begin position="354"/>
        <end position="366"/>
    </location>
</feature>
<accession>A0A8M1M4D6</accession>
<dbReference type="Pfam" id="PF15084">
    <property type="entry name" value="DUF4550"/>
    <property type="match status" value="1"/>
</dbReference>
<dbReference type="InterPro" id="IPR027876">
    <property type="entry name" value="DUF4550"/>
</dbReference>
<feature type="region of interest" description="Disordered" evidence="1">
    <location>
        <begin position="250"/>
        <end position="277"/>
    </location>
</feature>
<dbReference type="Proteomes" id="UP000248481">
    <property type="component" value="Chromosome 1"/>
</dbReference>
<feature type="region of interest" description="Disordered" evidence="1">
    <location>
        <begin position="332"/>
        <end position="366"/>
    </location>
</feature>
<proteinExistence type="predicted"/>
<keyword evidence="3" id="KW-1185">Reference proteome</keyword>
<evidence type="ECO:0000259" key="2">
    <source>
        <dbReference type="Pfam" id="PF15084"/>
    </source>
</evidence>
<dbReference type="CTD" id="57501"/>
<dbReference type="AlphaFoldDB" id="A0A8M1M4D6"/>
<feature type="compositionally biased region" description="Basic and acidic residues" evidence="1">
    <location>
        <begin position="332"/>
        <end position="344"/>
    </location>
</feature>